<protein>
    <submittedName>
        <fullName evidence="4">5'-cyclic phosphodiesterase 4B (DPDE4) (PDE32)</fullName>
    </submittedName>
</protein>
<keyword evidence="2" id="KW-0378">Hydrolase</keyword>
<keyword evidence="5" id="KW-1185">Reference proteome</keyword>
<dbReference type="EMBL" id="CAXAMM010017757">
    <property type="protein sequence ID" value="CAK9041792.1"/>
    <property type="molecule type" value="Genomic_DNA"/>
</dbReference>
<organism evidence="4 5">
    <name type="scientific">Durusdinium trenchii</name>
    <dbReference type="NCBI Taxonomy" id="1381693"/>
    <lineage>
        <taxon>Eukaryota</taxon>
        <taxon>Sar</taxon>
        <taxon>Alveolata</taxon>
        <taxon>Dinophyceae</taxon>
        <taxon>Suessiales</taxon>
        <taxon>Symbiodiniaceae</taxon>
        <taxon>Durusdinium</taxon>
    </lineage>
</organism>
<reference evidence="4 5" key="1">
    <citation type="submission" date="2024-02" db="EMBL/GenBank/DDBJ databases">
        <authorList>
            <person name="Chen Y."/>
            <person name="Shah S."/>
            <person name="Dougan E. K."/>
            <person name="Thang M."/>
            <person name="Chan C."/>
        </authorList>
    </citation>
    <scope>NUCLEOTIDE SEQUENCE [LARGE SCALE GENOMIC DNA]</scope>
</reference>
<proteinExistence type="predicted"/>
<feature type="domain" description="PDEase" evidence="3">
    <location>
        <begin position="1"/>
        <end position="137"/>
    </location>
</feature>
<dbReference type="InterPro" id="IPR002073">
    <property type="entry name" value="PDEase_catalytic_dom"/>
</dbReference>
<evidence type="ECO:0000313" key="5">
    <source>
        <dbReference type="Proteomes" id="UP001642464"/>
    </source>
</evidence>
<dbReference type="Gene3D" id="1.10.1300.10">
    <property type="entry name" value="3'5'-cyclic nucleotide phosphodiesterase, catalytic domain"/>
    <property type="match status" value="1"/>
</dbReference>
<dbReference type="Pfam" id="PF00233">
    <property type="entry name" value="PDEase_I"/>
    <property type="match status" value="1"/>
</dbReference>
<evidence type="ECO:0000313" key="4">
    <source>
        <dbReference type="EMBL" id="CAK9041792.1"/>
    </source>
</evidence>
<evidence type="ECO:0000259" key="3">
    <source>
        <dbReference type="PROSITE" id="PS51845"/>
    </source>
</evidence>
<dbReference type="InterPro" id="IPR036971">
    <property type="entry name" value="PDEase_catalytic_dom_sf"/>
</dbReference>
<accession>A0ABP0LT90</accession>
<dbReference type="SUPFAM" id="SSF109604">
    <property type="entry name" value="HD-domain/PDEase-like"/>
    <property type="match status" value="1"/>
</dbReference>
<comment type="caution">
    <text evidence="4">The sequence shown here is derived from an EMBL/GenBank/DDBJ whole genome shotgun (WGS) entry which is preliminary data.</text>
</comment>
<dbReference type="PROSITE" id="PS51845">
    <property type="entry name" value="PDEASE_I_2"/>
    <property type="match status" value="1"/>
</dbReference>
<name>A0ABP0LT90_9DINO</name>
<sequence>MAHHQGLCQKLIGCNSAEDFQSTVSADRQFLMNICVHAADLSAQVLQWETARKWEDRICQEFTAQAAKETEQGLTPEPFMQFKMEDMKQRGKLQRDFIDFVLRPLWEPFSQLEPQLHPCLTNLIKNRNLYELRRIYGSDQLDEMPEDMDLILPATTLR</sequence>
<evidence type="ECO:0000256" key="1">
    <source>
        <dbReference type="ARBA" id="ARBA00022723"/>
    </source>
</evidence>
<dbReference type="Proteomes" id="UP001642464">
    <property type="component" value="Unassembled WGS sequence"/>
</dbReference>
<dbReference type="PANTHER" id="PTHR11347">
    <property type="entry name" value="CYCLIC NUCLEOTIDE PHOSPHODIESTERASE"/>
    <property type="match status" value="1"/>
</dbReference>
<keyword evidence="1" id="KW-0479">Metal-binding</keyword>
<evidence type="ECO:0000256" key="2">
    <source>
        <dbReference type="ARBA" id="ARBA00022801"/>
    </source>
</evidence>
<gene>
    <name evidence="4" type="ORF">SCF082_LOCUS24079</name>
</gene>